<dbReference type="RefSeq" id="WP_213355981.1">
    <property type="nucleotide sequence ID" value="NZ_JAHBGB010000044.1"/>
</dbReference>
<dbReference type="EMBL" id="JBHUHD010000001">
    <property type="protein sequence ID" value="MFD2143042.1"/>
    <property type="molecule type" value="Genomic_DNA"/>
</dbReference>
<gene>
    <name evidence="5" type="ORF">ACFSNC_21765</name>
</gene>
<feature type="transmembrane region" description="Helical" evidence="3">
    <location>
        <begin position="189"/>
        <end position="211"/>
    </location>
</feature>
<name>A0ABW4Z3K9_9HYPH</name>
<dbReference type="SUPFAM" id="SSF55073">
    <property type="entry name" value="Nucleotide cyclase"/>
    <property type="match status" value="1"/>
</dbReference>
<dbReference type="PROSITE" id="PS50887">
    <property type="entry name" value="GGDEF"/>
    <property type="match status" value="1"/>
</dbReference>
<evidence type="ECO:0000313" key="5">
    <source>
        <dbReference type="EMBL" id="MFD2143042.1"/>
    </source>
</evidence>
<dbReference type="GO" id="GO:0052621">
    <property type="term" value="F:diguanylate cyclase activity"/>
    <property type="evidence" value="ECO:0007669"/>
    <property type="project" value="UniProtKB-EC"/>
</dbReference>
<sequence length="403" mass="43638">MFYDPLTIWSFTTFSTLLIAGVLLLSWVMWPGENALAYWGTAFVLTTMGLAGLAARGVVPAFASIELANTALLLAWATAWNGFRAFDRRRPVIWLPLALIGAWILSCQLPGFRDDAVPRMWVMLVFTTVLVLLSIREIYRRRADGLVSRWLVIGLLALHLGAMVARPALLLVGFITVNIEGSVLRDPGLIVYAFELVAFQLLMAFCLIGLVRERRERHFEEAALVDDLTGLLNRRGFQSRIREVVAGGGPMAVLALDLDRFKSINDVYGHAAGDDVLRLFADVLRDNLRGADIVARLGGEEFGIVLPGAGEAAAREIAERIRLGFRRSGEGLPMHEARPSASIGVAAGFLPPLAPEAALAALQEQADAALYAAKRGGRDRVVVHGVGEGAAERPDPGLKAAAP</sequence>
<dbReference type="InterPro" id="IPR043128">
    <property type="entry name" value="Rev_trsase/Diguanyl_cyclase"/>
</dbReference>
<dbReference type="PANTHER" id="PTHR45138">
    <property type="entry name" value="REGULATORY COMPONENTS OF SENSORY TRANSDUCTION SYSTEM"/>
    <property type="match status" value="1"/>
</dbReference>
<reference evidence="6" key="1">
    <citation type="journal article" date="2019" name="Int. J. Syst. Evol. Microbiol.">
        <title>The Global Catalogue of Microorganisms (GCM) 10K type strain sequencing project: providing services to taxonomists for standard genome sequencing and annotation.</title>
        <authorList>
            <consortium name="The Broad Institute Genomics Platform"/>
            <consortium name="The Broad Institute Genome Sequencing Center for Infectious Disease"/>
            <person name="Wu L."/>
            <person name="Ma J."/>
        </authorList>
    </citation>
    <scope>NUCLEOTIDE SEQUENCE [LARGE SCALE GENOMIC DNA]</scope>
    <source>
        <strain evidence="6">CCM 7435</strain>
    </source>
</reference>
<feature type="transmembrane region" description="Helical" evidence="3">
    <location>
        <begin position="92"/>
        <end position="112"/>
    </location>
</feature>
<evidence type="ECO:0000256" key="3">
    <source>
        <dbReference type="SAM" id="Phobius"/>
    </source>
</evidence>
<keyword evidence="3" id="KW-1133">Transmembrane helix</keyword>
<protein>
    <recommendedName>
        <fullName evidence="1">diguanylate cyclase</fullName>
        <ecNumber evidence="1">2.7.7.65</ecNumber>
    </recommendedName>
</protein>
<dbReference type="NCBIfam" id="TIGR00254">
    <property type="entry name" value="GGDEF"/>
    <property type="match status" value="1"/>
</dbReference>
<dbReference type="InterPro" id="IPR029787">
    <property type="entry name" value="Nucleotide_cyclase"/>
</dbReference>
<dbReference type="Gene3D" id="3.30.70.270">
    <property type="match status" value="1"/>
</dbReference>
<dbReference type="InterPro" id="IPR050469">
    <property type="entry name" value="Diguanylate_Cyclase"/>
</dbReference>
<evidence type="ECO:0000256" key="1">
    <source>
        <dbReference type="ARBA" id="ARBA00012528"/>
    </source>
</evidence>
<feature type="transmembrane region" description="Helical" evidence="3">
    <location>
        <begin position="61"/>
        <end position="80"/>
    </location>
</feature>
<dbReference type="Pfam" id="PF00990">
    <property type="entry name" value="GGDEF"/>
    <property type="match status" value="1"/>
</dbReference>
<evidence type="ECO:0000259" key="4">
    <source>
        <dbReference type="PROSITE" id="PS50887"/>
    </source>
</evidence>
<proteinExistence type="predicted"/>
<comment type="catalytic activity">
    <reaction evidence="2">
        <text>2 GTP = 3',3'-c-di-GMP + 2 diphosphate</text>
        <dbReference type="Rhea" id="RHEA:24898"/>
        <dbReference type="ChEBI" id="CHEBI:33019"/>
        <dbReference type="ChEBI" id="CHEBI:37565"/>
        <dbReference type="ChEBI" id="CHEBI:58805"/>
        <dbReference type="EC" id="2.7.7.65"/>
    </reaction>
</comment>
<keyword evidence="5" id="KW-0808">Transferase</keyword>
<keyword evidence="6" id="KW-1185">Reference proteome</keyword>
<dbReference type="CDD" id="cd01949">
    <property type="entry name" value="GGDEF"/>
    <property type="match status" value="1"/>
</dbReference>
<accession>A0ABW4Z3K9</accession>
<keyword evidence="3" id="KW-0472">Membrane</keyword>
<dbReference type="InterPro" id="IPR000160">
    <property type="entry name" value="GGDEF_dom"/>
</dbReference>
<dbReference type="SMART" id="SM00267">
    <property type="entry name" value="GGDEF"/>
    <property type="match status" value="1"/>
</dbReference>
<feature type="transmembrane region" description="Helical" evidence="3">
    <location>
        <begin position="118"/>
        <end position="139"/>
    </location>
</feature>
<feature type="transmembrane region" description="Helical" evidence="3">
    <location>
        <begin position="36"/>
        <end position="55"/>
    </location>
</feature>
<dbReference type="PANTHER" id="PTHR45138:SF9">
    <property type="entry name" value="DIGUANYLATE CYCLASE DGCM-RELATED"/>
    <property type="match status" value="1"/>
</dbReference>
<dbReference type="Proteomes" id="UP001597299">
    <property type="component" value="Unassembled WGS sequence"/>
</dbReference>
<feature type="domain" description="GGDEF" evidence="4">
    <location>
        <begin position="249"/>
        <end position="386"/>
    </location>
</feature>
<feature type="transmembrane region" description="Helical" evidence="3">
    <location>
        <begin position="151"/>
        <end position="177"/>
    </location>
</feature>
<evidence type="ECO:0000313" key="6">
    <source>
        <dbReference type="Proteomes" id="UP001597299"/>
    </source>
</evidence>
<keyword evidence="5" id="KW-0548">Nucleotidyltransferase</keyword>
<dbReference type="EC" id="2.7.7.65" evidence="1"/>
<evidence type="ECO:0000256" key="2">
    <source>
        <dbReference type="ARBA" id="ARBA00034247"/>
    </source>
</evidence>
<organism evidence="5 6">
    <name type="scientific">Ancylobacter oerskovii</name>
    <dbReference type="NCBI Taxonomy" id="459519"/>
    <lineage>
        <taxon>Bacteria</taxon>
        <taxon>Pseudomonadati</taxon>
        <taxon>Pseudomonadota</taxon>
        <taxon>Alphaproteobacteria</taxon>
        <taxon>Hyphomicrobiales</taxon>
        <taxon>Xanthobacteraceae</taxon>
        <taxon>Ancylobacter</taxon>
    </lineage>
</organism>
<keyword evidence="3" id="KW-0812">Transmembrane</keyword>
<feature type="transmembrane region" description="Helical" evidence="3">
    <location>
        <begin position="6"/>
        <end position="29"/>
    </location>
</feature>
<comment type="caution">
    <text evidence="5">The sequence shown here is derived from an EMBL/GenBank/DDBJ whole genome shotgun (WGS) entry which is preliminary data.</text>
</comment>